<dbReference type="Pfam" id="PF00263">
    <property type="entry name" value="Secretin"/>
    <property type="match status" value="1"/>
</dbReference>
<proteinExistence type="inferred from homology"/>
<evidence type="ECO:0000313" key="4">
    <source>
        <dbReference type="EMBL" id="GAA4418180.1"/>
    </source>
</evidence>
<feature type="domain" description="Type II/III secretion system secretin-like" evidence="3">
    <location>
        <begin position="438"/>
        <end position="616"/>
    </location>
</feature>
<comment type="similarity">
    <text evidence="1">Belongs to the bacterial secretin family.</text>
</comment>
<protein>
    <submittedName>
        <fullName evidence="4">Pilus (MSHA type) biogenesis protein MshL</fullName>
    </submittedName>
</protein>
<evidence type="ECO:0000313" key="5">
    <source>
        <dbReference type="Proteomes" id="UP001501788"/>
    </source>
</evidence>
<dbReference type="InterPro" id="IPR004846">
    <property type="entry name" value="T2SS/T3SS_dom"/>
</dbReference>
<organism evidence="4 5">
    <name type="scientific">Acidovorax lacteus</name>
    <dbReference type="NCBI Taxonomy" id="1924988"/>
    <lineage>
        <taxon>Bacteria</taxon>
        <taxon>Pseudomonadati</taxon>
        <taxon>Pseudomonadota</taxon>
        <taxon>Betaproteobacteria</taxon>
        <taxon>Burkholderiales</taxon>
        <taxon>Comamonadaceae</taxon>
        <taxon>Acidovorax</taxon>
    </lineage>
</organism>
<evidence type="ECO:0000259" key="3">
    <source>
        <dbReference type="Pfam" id="PF00263"/>
    </source>
</evidence>
<keyword evidence="5" id="KW-1185">Reference proteome</keyword>
<dbReference type="InterPro" id="IPR001775">
    <property type="entry name" value="GspD/PilQ"/>
</dbReference>
<dbReference type="InterPro" id="IPR050810">
    <property type="entry name" value="Bact_Secretion_Sys_Channel"/>
</dbReference>
<dbReference type="PANTHER" id="PTHR30332:SF17">
    <property type="entry name" value="TYPE IV PILIATION SYSTEM PROTEIN DR_0774-RELATED"/>
    <property type="match status" value="1"/>
</dbReference>
<reference evidence="5" key="1">
    <citation type="journal article" date="2019" name="Int. J. Syst. Evol. Microbiol.">
        <title>The Global Catalogue of Microorganisms (GCM) 10K type strain sequencing project: providing services to taxonomists for standard genome sequencing and annotation.</title>
        <authorList>
            <consortium name="The Broad Institute Genomics Platform"/>
            <consortium name="The Broad Institute Genome Sequencing Center for Infectious Disease"/>
            <person name="Wu L."/>
            <person name="Ma J."/>
        </authorList>
    </citation>
    <scope>NUCLEOTIDE SEQUENCE [LARGE SCALE GENOMIC DNA]</scope>
    <source>
        <strain evidence="5">JCM 31890</strain>
    </source>
</reference>
<evidence type="ECO:0000256" key="2">
    <source>
        <dbReference type="SAM" id="Coils"/>
    </source>
</evidence>
<dbReference type="RefSeq" id="WP_345060494.1">
    <property type="nucleotide sequence ID" value="NZ_BAABEX010000003.1"/>
</dbReference>
<dbReference type="NCBIfam" id="TIGR02519">
    <property type="entry name" value="pilus_MshL"/>
    <property type="match status" value="1"/>
</dbReference>
<dbReference type="PRINTS" id="PR00811">
    <property type="entry name" value="BCTERIALGSPD"/>
</dbReference>
<feature type="coiled-coil region" evidence="2">
    <location>
        <begin position="58"/>
        <end position="89"/>
    </location>
</feature>
<gene>
    <name evidence="4" type="primary">mshL</name>
    <name evidence="4" type="ORF">GCM10023090_02790</name>
</gene>
<name>A0ABP8KWL8_9BURK</name>
<keyword evidence="2" id="KW-0175">Coiled coil</keyword>
<comment type="caution">
    <text evidence="4">The sequence shown here is derived from an EMBL/GenBank/DDBJ whole genome shotgun (WGS) entry which is preliminary data.</text>
</comment>
<dbReference type="Gene3D" id="3.55.50.30">
    <property type="match status" value="1"/>
</dbReference>
<dbReference type="EMBL" id="BAABEX010000003">
    <property type="protein sequence ID" value="GAA4418180.1"/>
    <property type="molecule type" value="Genomic_DNA"/>
</dbReference>
<evidence type="ECO:0000256" key="1">
    <source>
        <dbReference type="RuleBase" id="RU004003"/>
    </source>
</evidence>
<dbReference type="Proteomes" id="UP001501788">
    <property type="component" value="Unassembled WGS sequence"/>
</dbReference>
<dbReference type="PANTHER" id="PTHR30332">
    <property type="entry name" value="PROBABLE GENERAL SECRETION PATHWAY PROTEIN D"/>
    <property type="match status" value="1"/>
</dbReference>
<dbReference type="InterPro" id="IPR013358">
    <property type="entry name" value="Pilus_biogenesis_MshL"/>
</dbReference>
<accession>A0ABP8KWL8</accession>
<sequence length="616" mass="64031">MMLGDSEAHPRAAGGRNPGVLRRCALAVAVCLAGGLAGCASNPPRSAEALTPPDTVAADRLREQMRQEAQRLLEHQQKLREEINRKAEQPVIAPVAPRFDPLEGKLINVAMSKASISTVLQAFADAGKLNLIVDPHVLKGGQLADMFLRNVTLREGLHEVLRTYDVVGEINGNTLRVNLTEEKFFKVSFLNTRNSLQLGSGGNVFGSTGSNSSNSAQQGTLTLAGGGGFSSDPYQELEAALKNLLGDAIRPQGSGAGVVQAVPTGLTAGAMPAGVQVPGAAGSVGVVPPGGTPGVAPGALAVPANTLSEEGGFSLNKMTGTLYVKARPSKMRAVEKLIEQVQSMLTRQVYVEAQLIDVQLSDNFEFGVDWQHLRSRLAAGFGATPMQLGGGTTTMPNGAGGDFGGRTLTIPSRLIGSLSGPAAGLSYQGSNYGIIINALRSFGNLKILSNPNVQVRNGTPALLSVGNSARYISQSSTTQTAPGGGATTTASNVQTDTVFSGVMVGVLPLVREDGRVEVLINPMQSDVDPASLQLVQVGGGNVVTLPQVSFKGLTTTLNVADGDVVVVGGLIDQRHSGVDRGAPGVSDVPILGKLFGNERKTHTSRELVIVMRVHVL</sequence>